<dbReference type="AlphaFoldDB" id="A0AAD6GN55"/>
<sequence length="83" mass="9725">MQDKRGHGARNEQVFLKMQEYDSWSIMSKKDISNLAISLLWYTHLVLVFGVNIRTRGCCIWKRYQYYRLAVAAANLSIKPSQN</sequence>
<reference evidence="2 3" key="1">
    <citation type="journal article" date="2023" name="IMA Fungus">
        <title>Comparative genomic study of the Penicillium genus elucidates a diverse pangenome and 15 lateral gene transfer events.</title>
        <authorList>
            <person name="Petersen C."/>
            <person name="Sorensen T."/>
            <person name="Nielsen M.R."/>
            <person name="Sondergaard T.E."/>
            <person name="Sorensen J.L."/>
            <person name="Fitzpatrick D.A."/>
            <person name="Frisvad J.C."/>
            <person name="Nielsen K.L."/>
        </authorList>
    </citation>
    <scope>NUCLEOTIDE SEQUENCE [LARGE SCALE GENOMIC DNA]</scope>
    <source>
        <strain evidence="2 3">IBT 29057</strain>
    </source>
</reference>
<keyword evidence="1" id="KW-0812">Transmembrane</keyword>
<evidence type="ECO:0000313" key="2">
    <source>
        <dbReference type="EMBL" id="KAJ5575205.1"/>
    </source>
</evidence>
<keyword evidence="3" id="KW-1185">Reference proteome</keyword>
<comment type="caution">
    <text evidence="2">The sequence shown here is derived from an EMBL/GenBank/DDBJ whole genome shotgun (WGS) entry which is preliminary data.</text>
</comment>
<organism evidence="2 3">
    <name type="scientific">Penicillium hetheringtonii</name>
    <dbReference type="NCBI Taxonomy" id="911720"/>
    <lineage>
        <taxon>Eukaryota</taxon>
        <taxon>Fungi</taxon>
        <taxon>Dikarya</taxon>
        <taxon>Ascomycota</taxon>
        <taxon>Pezizomycotina</taxon>
        <taxon>Eurotiomycetes</taxon>
        <taxon>Eurotiomycetidae</taxon>
        <taxon>Eurotiales</taxon>
        <taxon>Aspergillaceae</taxon>
        <taxon>Penicillium</taxon>
    </lineage>
</organism>
<name>A0AAD6GN55_9EURO</name>
<evidence type="ECO:0000256" key="1">
    <source>
        <dbReference type="SAM" id="Phobius"/>
    </source>
</evidence>
<protein>
    <submittedName>
        <fullName evidence="2">Uncharacterized protein</fullName>
    </submittedName>
</protein>
<dbReference type="EMBL" id="JAQJAC010000008">
    <property type="protein sequence ID" value="KAJ5575205.1"/>
    <property type="molecule type" value="Genomic_DNA"/>
</dbReference>
<accession>A0AAD6GN55</accession>
<gene>
    <name evidence="2" type="ORF">N7450_009104</name>
</gene>
<feature type="transmembrane region" description="Helical" evidence="1">
    <location>
        <begin position="32"/>
        <end position="53"/>
    </location>
</feature>
<dbReference type="Proteomes" id="UP001216150">
    <property type="component" value="Unassembled WGS sequence"/>
</dbReference>
<keyword evidence="1" id="KW-1133">Transmembrane helix</keyword>
<keyword evidence="1" id="KW-0472">Membrane</keyword>
<proteinExistence type="predicted"/>
<evidence type="ECO:0000313" key="3">
    <source>
        <dbReference type="Proteomes" id="UP001216150"/>
    </source>
</evidence>